<protein>
    <submittedName>
        <fullName evidence="2">DUF115 domain-containing protein</fullName>
    </submittedName>
</protein>
<evidence type="ECO:0000313" key="2">
    <source>
        <dbReference type="EMBL" id="TGK95607.1"/>
    </source>
</evidence>
<dbReference type="AlphaFoldDB" id="A0A5F1ZAC1"/>
<gene>
    <name evidence="2" type="ORF">EHQ30_02935</name>
</gene>
<proteinExistence type="predicted"/>
<comment type="caution">
    <text evidence="2">The sequence shown here is derived from an EMBL/GenBank/DDBJ whole genome shotgun (WGS) entry which is preliminary data.</text>
</comment>
<evidence type="ECO:0000259" key="1">
    <source>
        <dbReference type="Pfam" id="PF01973"/>
    </source>
</evidence>
<dbReference type="InterPro" id="IPR002826">
    <property type="entry name" value="MptE-like"/>
</dbReference>
<accession>A0A5F1ZAC1</accession>
<reference evidence="2" key="1">
    <citation type="journal article" date="2019" name="PLoS Negl. Trop. Dis.">
        <title>Revisiting the worldwide diversity of Leptospira species in the environment.</title>
        <authorList>
            <person name="Vincent A.T."/>
            <person name="Schiettekatte O."/>
            <person name="Bourhy P."/>
            <person name="Veyrier F.J."/>
            <person name="Picardeau M."/>
        </authorList>
    </citation>
    <scope>NUCLEOTIDE SEQUENCE [LARGE SCALE GENOMIC DNA]</scope>
    <source>
        <strain evidence="2">201800277</strain>
    </source>
</reference>
<dbReference type="Pfam" id="PF01973">
    <property type="entry name" value="MptE-like"/>
    <property type="match status" value="1"/>
</dbReference>
<dbReference type="Proteomes" id="UP000297891">
    <property type="component" value="Unassembled WGS sequence"/>
</dbReference>
<feature type="domain" description="6-hydroxymethylpterin diphosphokinase MptE-like" evidence="1">
    <location>
        <begin position="182"/>
        <end position="303"/>
    </location>
</feature>
<sequence length="473" mass="54474">MPLTPLFQNKLLYNFQTPDNSYLHSRVSPEKEASRFLSNFRNDSIPVVLGIGALHIVRSYLESPNHHQIIVFWEPIQEVYELEEFQTEIQILKEGSISKEFRFFFITGPTPNWLELKEKIKNLPNASGSSFPSKWSLYTTPSYERIFPELIQNCKNHFQSELSASGVNQNTIQHFQKVWTHNYLKNRMNLASSKTNIEWFQSFKKSKTSVLFIGASPGLELDLIKIKEERKHFLIFASDTSIGYLLPNGIIPDYIVSFDSGRGTTYHFLVDLPKDIPIITWLGGSAHLFELPNPKILVNTGHPLDQILEHQFMTTSGKEWPHYSNPSLNLFGMVLAITDKMEQRDFFVSGVSYLAERGKSHCKGTGYERYYLPETNRKKSLELTTKRLYSGERKGKNQTAWIQINPQGSPSNIQFLSEIKEKPFSFTKGREHSLQSFQGFPPSLAELAKWADQDHSGIIHRKTLNTWLRFSLS</sequence>
<dbReference type="OrthoDB" id="335210at2"/>
<dbReference type="EMBL" id="RQFP01000001">
    <property type="protein sequence ID" value="TGK95607.1"/>
    <property type="molecule type" value="Genomic_DNA"/>
</dbReference>
<keyword evidence="3" id="KW-1185">Reference proteome</keyword>
<evidence type="ECO:0000313" key="3">
    <source>
        <dbReference type="Proteomes" id="UP000297891"/>
    </source>
</evidence>
<organism evidence="2 3">
    <name type="scientific">Leptospira brenneri</name>
    <dbReference type="NCBI Taxonomy" id="2023182"/>
    <lineage>
        <taxon>Bacteria</taxon>
        <taxon>Pseudomonadati</taxon>
        <taxon>Spirochaetota</taxon>
        <taxon>Spirochaetia</taxon>
        <taxon>Leptospirales</taxon>
        <taxon>Leptospiraceae</taxon>
        <taxon>Leptospira</taxon>
    </lineage>
</organism>
<name>A0A5F1ZAC1_9LEPT</name>
<dbReference type="PANTHER" id="PTHR41786:SF1">
    <property type="entry name" value="6-HYDROXYMETHYLPTERIN DIPHOSPHOKINASE MPTE-LIKE DOMAIN-CONTAINING PROTEIN"/>
    <property type="match status" value="1"/>
</dbReference>
<dbReference type="PANTHER" id="PTHR41786">
    <property type="entry name" value="MOTILITY ACCESSORY FACTOR MAF"/>
    <property type="match status" value="1"/>
</dbReference>